<accession>A0A7K7SQ61</accession>
<dbReference type="PROSITE" id="PS50826">
    <property type="entry name" value="RUN"/>
    <property type="match status" value="1"/>
</dbReference>
<dbReference type="InterPro" id="IPR037213">
    <property type="entry name" value="Run_dom_sf"/>
</dbReference>
<dbReference type="PANTHER" id="PTHR47194">
    <property type="entry name" value="SORTING NEXIN-29-RELATED"/>
    <property type="match status" value="1"/>
</dbReference>
<keyword evidence="4" id="KW-1185">Reference proteome</keyword>
<dbReference type="Proteomes" id="UP000589485">
    <property type="component" value="Unassembled WGS sequence"/>
</dbReference>
<gene>
    <name evidence="3" type="primary">Snx29</name>
    <name evidence="3" type="ORF">SAPAEN_R12113</name>
</gene>
<organism evidence="3 4">
    <name type="scientific">Sapayoa aenigma</name>
    <name type="common">broad-billed sapayoa</name>
    <dbReference type="NCBI Taxonomy" id="239371"/>
    <lineage>
        <taxon>Eukaryota</taxon>
        <taxon>Metazoa</taxon>
        <taxon>Chordata</taxon>
        <taxon>Craniata</taxon>
        <taxon>Vertebrata</taxon>
        <taxon>Euteleostomi</taxon>
        <taxon>Archelosauria</taxon>
        <taxon>Archosauria</taxon>
        <taxon>Dinosauria</taxon>
        <taxon>Saurischia</taxon>
        <taxon>Theropoda</taxon>
        <taxon>Coelurosauria</taxon>
        <taxon>Aves</taxon>
        <taxon>Neognathae</taxon>
        <taxon>Neoaves</taxon>
        <taxon>Telluraves</taxon>
        <taxon>Australaves</taxon>
        <taxon>Passeriformes</taxon>
        <taxon>Tyrannidae</taxon>
        <taxon>Sapayoa</taxon>
    </lineage>
</organism>
<feature type="compositionally biased region" description="Polar residues" evidence="1">
    <location>
        <begin position="232"/>
        <end position="243"/>
    </location>
</feature>
<proteinExistence type="predicted"/>
<comment type="caution">
    <text evidence="3">The sequence shown here is derived from an EMBL/GenBank/DDBJ whole genome shotgun (WGS) entry which is preliminary data.</text>
</comment>
<dbReference type="EMBL" id="VZSY01000059">
    <property type="protein sequence ID" value="NXA05651.1"/>
    <property type="molecule type" value="Genomic_DNA"/>
</dbReference>
<dbReference type="Pfam" id="PF02759">
    <property type="entry name" value="RUN"/>
    <property type="match status" value="1"/>
</dbReference>
<dbReference type="OrthoDB" id="428895at2759"/>
<reference evidence="3 4" key="1">
    <citation type="submission" date="2019-09" db="EMBL/GenBank/DDBJ databases">
        <title>Bird 10,000 Genomes (B10K) Project - Family phase.</title>
        <authorList>
            <person name="Zhang G."/>
        </authorList>
    </citation>
    <scope>NUCLEOTIDE SEQUENCE [LARGE SCALE GENOMIC DNA]</scope>
    <source>
        <strain evidence="3">B10K-DU-030-41</strain>
        <tissue evidence="3">Muscle</tissue>
    </source>
</reference>
<evidence type="ECO:0000259" key="2">
    <source>
        <dbReference type="PROSITE" id="PS50826"/>
    </source>
</evidence>
<feature type="region of interest" description="Disordered" evidence="1">
    <location>
        <begin position="202"/>
        <end position="284"/>
    </location>
</feature>
<dbReference type="SUPFAM" id="SSF140741">
    <property type="entry name" value="RUN domain-like"/>
    <property type="match status" value="1"/>
</dbReference>
<evidence type="ECO:0000256" key="1">
    <source>
        <dbReference type="SAM" id="MobiDB-lite"/>
    </source>
</evidence>
<dbReference type="SMART" id="SM00593">
    <property type="entry name" value="RUN"/>
    <property type="match status" value="1"/>
</dbReference>
<feature type="non-terminal residue" evidence="3">
    <location>
        <position position="1"/>
    </location>
</feature>
<dbReference type="Gene3D" id="1.20.58.900">
    <property type="match status" value="1"/>
</dbReference>
<feature type="domain" description="RUN" evidence="2">
    <location>
        <begin position="1"/>
        <end position="98"/>
    </location>
</feature>
<dbReference type="AlphaFoldDB" id="A0A7K7SQ61"/>
<evidence type="ECO:0000313" key="3">
    <source>
        <dbReference type="EMBL" id="NXA05651.1"/>
    </source>
</evidence>
<sequence>EPVFWYYVKEVLNRHELQRFYSLRAISTDVGRGRAWLRCALNEHSLERYLHMLLADRSRLSVFYEDWSFLMDEERSSMIPTMAAGLNSILFAINIDNKDLNGQSKCTPSVSDLLKESTQNVTSLLKESRQGVSSLLREITAASAVSILMKPEHDSDPLPVLSRSVTADLKHKKDRKKKKRVTNIISFDEEEDEPSLGDATKALAAGESSEESADRSSVLAASSCDSALGRNPNGSESNGSWHSGSALLNGLDVKSIDDEEEEEELYGKTLGSKGAEGETEASDK</sequence>
<dbReference type="InterPro" id="IPR004012">
    <property type="entry name" value="Run_dom"/>
</dbReference>
<feature type="non-terminal residue" evidence="3">
    <location>
        <position position="284"/>
    </location>
</feature>
<evidence type="ECO:0000313" key="4">
    <source>
        <dbReference type="Proteomes" id="UP000589485"/>
    </source>
</evidence>
<protein>
    <submittedName>
        <fullName evidence="3">SNX29 protein</fullName>
    </submittedName>
</protein>
<name>A0A7K7SQ61_9TYRA</name>
<dbReference type="PANTHER" id="PTHR47194:SF4">
    <property type="entry name" value="SORTING NEXIN-29"/>
    <property type="match status" value="1"/>
</dbReference>